<dbReference type="Proteomes" id="UP000324897">
    <property type="component" value="Unassembled WGS sequence"/>
</dbReference>
<protein>
    <submittedName>
        <fullName evidence="3">Uncharacterized protein</fullName>
    </submittedName>
</protein>
<name>A0A5J9T2F7_9POAL</name>
<dbReference type="PANTHER" id="PTHR10894">
    <property type="entry name" value="NUCLEOLAR PROTEIN 5 NUCLEOLAR PROTEIN NOP5 NOP58"/>
    <property type="match status" value="1"/>
</dbReference>
<proteinExistence type="predicted"/>
<gene>
    <name evidence="3" type="ORF">EJB05_48722</name>
</gene>
<dbReference type="AlphaFoldDB" id="A0A5J9T2F7"/>
<evidence type="ECO:0000313" key="4">
    <source>
        <dbReference type="Proteomes" id="UP000324897"/>
    </source>
</evidence>
<dbReference type="EMBL" id="RWGY01000051">
    <property type="protein sequence ID" value="TVU05556.1"/>
    <property type="molecule type" value="Genomic_DNA"/>
</dbReference>
<keyword evidence="2" id="KW-1133">Transmembrane helix</keyword>
<evidence type="ECO:0000256" key="2">
    <source>
        <dbReference type="SAM" id="Phobius"/>
    </source>
</evidence>
<dbReference type="PANTHER" id="PTHR10894:SF29">
    <property type="match status" value="1"/>
</dbReference>
<feature type="region of interest" description="Disordered" evidence="1">
    <location>
        <begin position="409"/>
        <end position="437"/>
    </location>
</feature>
<dbReference type="GO" id="GO:0031428">
    <property type="term" value="C:box C/D methylation guide snoRNP complex"/>
    <property type="evidence" value="ECO:0007669"/>
    <property type="project" value="InterPro"/>
</dbReference>
<dbReference type="InterPro" id="IPR045056">
    <property type="entry name" value="Nop56/Nop58"/>
</dbReference>
<accession>A0A5J9T2F7</accession>
<feature type="transmembrane region" description="Helical" evidence="2">
    <location>
        <begin position="540"/>
        <end position="558"/>
    </location>
</feature>
<feature type="compositionally biased region" description="Basic and acidic residues" evidence="1">
    <location>
        <begin position="426"/>
        <end position="437"/>
    </location>
</feature>
<keyword evidence="2" id="KW-0472">Membrane</keyword>
<organism evidence="3 4">
    <name type="scientific">Eragrostis curvula</name>
    <name type="common">weeping love grass</name>
    <dbReference type="NCBI Taxonomy" id="38414"/>
    <lineage>
        <taxon>Eukaryota</taxon>
        <taxon>Viridiplantae</taxon>
        <taxon>Streptophyta</taxon>
        <taxon>Embryophyta</taxon>
        <taxon>Tracheophyta</taxon>
        <taxon>Spermatophyta</taxon>
        <taxon>Magnoliopsida</taxon>
        <taxon>Liliopsida</taxon>
        <taxon>Poales</taxon>
        <taxon>Poaceae</taxon>
        <taxon>PACMAD clade</taxon>
        <taxon>Chloridoideae</taxon>
        <taxon>Eragrostideae</taxon>
        <taxon>Eragrostidinae</taxon>
        <taxon>Eragrostis</taxon>
    </lineage>
</organism>
<dbReference type="GO" id="GO:0032040">
    <property type="term" value="C:small-subunit processome"/>
    <property type="evidence" value="ECO:0007669"/>
    <property type="project" value="InterPro"/>
</dbReference>
<dbReference type="GO" id="GO:0030515">
    <property type="term" value="F:snoRNA binding"/>
    <property type="evidence" value="ECO:0007669"/>
    <property type="project" value="InterPro"/>
</dbReference>
<sequence length="567" mass="64060">MTDSGPSGSQSWLHVGKLAQLEHDVGHLNYRRILLETPSGFSLFDVHKVLFKAPEHMWSYLTDEGSAHEVVFAIGFAKVEDKSIARNTNDGPGKELSTLIRKLCTHRNDLVVQDDELKVAIEENLKVKCSTAVDTLSDLMWGLKFVLHAFIPQEKDNLSNDYYLPLCKGLQNALEKHKLDVSQGHEMDRDFLQMLGHVEQLQLNQKLTLNKFRKFFDYLFHDIGEKFKDNSIYRAVLKYIFLDNINSPDIQFNHDVSEELFESIRGSVNPHERLWVVTVLQYLDILDKQISYALEYLNIKLGGSQKNPVIQAKLQTILAEFQRIEPEEGILDGWLVAMMKTDLERRGGGVEKGGKNDLHVADKTMLYNCVDVLDTLVETTTLIKADSLAGMTAEDGLSHVEKDTALQVDETSPQVEETAPQVEEETSMKVEEEKAPQVEETYMKVEETYMKVEETSMKVEEETFMKVEETSMKVEETSMMVGEETAPHMKVEEETAPQIDETIPQVKKKAAKVDEEITAQVVSKGASLEGDGNTRKGFRFPVPLLGMSLCGIMAAMFLSSKATKSRI</sequence>
<reference evidence="3 4" key="1">
    <citation type="journal article" date="2019" name="Sci. Rep.">
        <title>A high-quality genome of Eragrostis curvula grass provides insights into Poaceae evolution and supports new strategies to enhance forage quality.</title>
        <authorList>
            <person name="Carballo J."/>
            <person name="Santos B.A.C.M."/>
            <person name="Zappacosta D."/>
            <person name="Garbus I."/>
            <person name="Selva J.P."/>
            <person name="Gallo C.A."/>
            <person name="Diaz A."/>
            <person name="Albertini E."/>
            <person name="Caccamo M."/>
            <person name="Echenique V."/>
        </authorList>
    </citation>
    <scope>NUCLEOTIDE SEQUENCE [LARGE SCALE GENOMIC DNA]</scope>
    <source>
        <strain evidence="4">cv. Victoria</strain>
        <tissue evidence="3">Leaf</tissue>
    </source>
</reference>
<keyword evidence="2" id="KW-0812">Transmembrane</keyword>
<keyword evidence="4" id="KW-1185">Reference proteome</keyword>
<evidence type="ECO:0000256" key="1">
    <source>
        <dbReference type="SAM" id="MobiDB-lite"/>
    </source>
</evidence>
<comment type="caution">
    <text evidence="3">The sequence shown here is derived from an EMBL/GenBank/DDBJ whole genome shotgun (WGS) entry which is preliminary data.</text>
</comment>
<evidence type="ECO:0000313" key="3">
    <source>
        <dbReference type="EMBL" id="TVU05556.1"/>
    </source>
</evidence>
<dbReference type="OrthoDB" id="676877at2759"/>
<dbReference type="Gramene" id="TVU05556">
    <property type="protein sequence ID" value="TVU05556"/>
    <property type="gene ID" value="EJB05_48722"/>
</dbReference>